<dbReference type="EMBL" id="LAZR01006434">
    <property type="protein sequence ID" value="KKM92141.1"/>
    <property type="molecule type" value="Genomic_DNA"/>
</dbReference>
<keyword evidence="2" id="KW-0699">rRNA-binding</keyword>
<dbReference type="HAMAP" id="MF_01309_B">
    <property type="entry name" value="Ribosomal_uS3_B"/>
    <property type="match status" value="1"/>
</dbReference>
<dbReference type="InterPro" id="IPR036419">
    <property type="entry name" value="Ribosomal_S3_C_sf"/>
</dbReference>
<accession>A0A0F9LYA9</accession>
<dbReference type="InterPro" id="IPR018280">
    <property type="entry name" value="Ribosomal_uS3_CS"/>
</dbReference>
<organism evidence="7">
    <name type="scientific">marine sediment metagenome</name>
    <dbReference type="NCBI Taxonomy" id="412755"/>
    <lineage>
        <taxon>unclassified sequences</taxon>
        <taxon>metagenomes</taxon>
        <taxon>ecological metagenomes</taxon>
    </lineage>
</organism>
<dbReference type="GO" id="GO:0022627">
    <property type="term" value="C:cytosolic small ribosomal subunit"/>
    <property type="evidence" value="ECO:0007669"/>
    <property type="project" value="TreeGrafter"/>
</dbReference>
<dbReference type="InterPro" id="IPR005704">
    <property type="entry name" value="Ribosomal_uS3_bac-typ"/>
</dbReference>
<dbReference type="SUPFAM" id="SSF54814">
    <property type="entry name" value="Prokaryotic type KH domain (KH-domain type II)"/>
    <property type="match status" value="1"/>
</dbReference>
<dbReference type="InterPro" id="IPR004044">
    <property type="entry name" value="KH_dom_type_2"/>
</dbReference>
<dbReference type="SUPFAM" id="SSF54821">
    <property type="entry name" value="Ribosomal protein S3 C-terminal domain"/>
    <property type="match status" value="1"/>
</dbReference>
<dbReference type="PROSITE" id="PS50823">
    <property type="entry name" value="KH_TYPE_2"/>
    <property type="match status" value="1"/>
</dbReference>
<keyword evidence="4" id="KW-0689">Ribosomal protein</keyword>
<evidence type="ECO:0000256" key="3">
    <source>
        <dbReference type="ARBA" id="ARBA00022884"/>
    </source>
</evidence>
<dbReference type="NCBIfam" id="TIGR01009">
    <property type="entry name" value="rpsC_bact"/>
    <property type="match status" value="1"/>
</dbReference>
<dbReference type="InterPro" id="IPR057258">
    <property type="entry name" value="Ribosomal_uS3"/>
</dbReference>
<evidence type="ECO:0000259" key="6">
    <source>
        <dbReference type="PROSITE" id="PS50823"/>
    </source>
</evidence>
<dbReference type="InterPro" id="IPR001351">
    <property type="entry name" value="Ribosomal_uS3_C"/>
</dbReference>
<reference evidence="7" key="1">
    <citation type="journal article" date="2015" name="Nature">
        <title>Complex archaea that bridge the gap between prokaryotes and eukaryotes.</title>
        <authorList>
            <person name="Spang A."/>
            <person name="Saw J.H."/>
            <person name="Jorgensen S.L."/>
            <person name="Zaremba-Niedzwiedzka K."/>
            <person name="Martijn J."/>
            <person name="Lind A.E."/>
            <person name="van Eijk R."/>
            <person name="Schleper C."/>
            <person name="Guy L."/>
            <person name="Ettema T.J."/>
        </authorList>
    </citation>
    <scope>NUCLEOTIDE SEQUENCE</scope>
</reference>
<dbReference type="PANTHER" id="PTHR11760:SF19">
    <property type="entry name" value="SMALL RIBOSOMAL SUBUNIT PROTEIN US3C"/>
    <property type="match status" value="1"/>
</dbReference>
<proteinExistence type="inferred from homology"/>
<dbReference type="InterPro" id="IPR015946">
    <property type="entry name" value="KH_dom-like_a/b"/>
</dbReference>
<gene>
    <name evidence="7" type="ORF">LCGC14_1221380</name>
</gene>
<dbReference type="CDD" id="cd02412">
    <property type="entry name" value="KH-II_30S_S3"/>
    <property type="match status" value="1"/>
</dbReference>
<dbReference type="Gene3D" id="3.30.1140.32">
    <property type="entry name" value="Ribosomal protein S3, C-terminal domain"/>
    <property type="match status" value="1"/>
</dbReference>
<dbReference type="InterPro" id="IPR009019">
    <property type="entry name" value="KH_sf_prok-type"/>
</dbReference>
<keyword evidence="3" id="KW-0694">RNA-binding</keyword>
<comment type="similarity">
    <text evidence="1">Belongs to the universal ribosomal protein uS3 family.</text>
</comment>
<name>A0A0F9LYA9_9ZZZZ</name>
<dbReference type="GO" id="GO:0003735">
    <property type="term" value="F:structural constituent of ribosome"/>
    <property type="evidence" value="ECO:0007669"/>
    <property type="project" value="InterPro"/>
</dbReference>
<dbReference type="FunFam" id="3.30.300.20:FF:000001">
    <property type="entry name" value="30S ribosomal protein S3"/>
    <property type="match status" value="1"/>
</dbReference>
<evidence type="ECO:0000256" key="5">
    <source>
        <dbReference type="ARBA" id="ARBA00023274"/>
    </source>
</evidence>
<sequence length="222" mass="25262">MGQKTHPIGFRLGFNKQWSSRWFSKGTEYSRLIHEDLKIKKLIKDRYYHAGISEVGIERVGPKVRIIIHTARPGIVIGRGGKEIENLKSILQDIVKKEVYIDIREVDKLELSALLVAEGVAIQLEKRIAYRRAMRRAVDMALKMGAKGIKVMCSGRLGGVEIARSEWYLKGRLPLQTLRADIDYGFTEAFTNYGQIGVKVWIYRGDVEKAKVTSQTAEIEEI</sequence>
<evidence type="ECO:0000256" key="4">
    <source>
        <dbReference type="ARBA" id="ARBA00022980"/>
    </source>
</evidence>
<dbReference type="PROSITE" id="PS00548">
    <property type="entry name" value="RIBOSOMAL_S3"/>
    <property type="match status" value="1"/>
</dbReference>
<dbReference type="PANTHER" id="PTHR11760">
    <property type="entry name" value="30S/40S RIBOSOMAL PROTEIN S3"/>
    <property type="match status" value="1"/>
</dbReference>
<protein>
    <recommendedName>
        <fullName evidence="6">KH type-2 domain-containing protein</fullName>
    </recommendedName>
</protein>
<evidence type="ECO:0000256" key="2">
    <source>
        <dbReference type="ARBA" id="ARBA00022730"/>
    </source>
</evidence>
<dbReference type="AlphaFoldDB" id="A0A0F9LYA9"/>
<dbReference type="GO" id="GO:0006412">
    <property type="term" value="P:translation"/>
    <property type="evidence" value="ECO:0007669"/>
    <property type="project" value="InterPro"/>
</dbReference>
<evidence type="ECO:0000313" key="7">
    <source>
        <dbReference type="EMBL" id="KKM92141.1"/>
    </source>
</evidence>
<evidence type="ECO:0000256" key="1">
    <source>
        <dbReference type="ARBA" id="ARBA00010761"/>
    </source>
</evidence>
<dbReference type="FunFam" id="3.30.1140.32:FF:000002">
    <property type="entry name" value="30S ribosomal protein S3"/>
    <property type="match status" value="1"/>
</dbReference>
<feature type="domain" description="KH type-2" evidence="6">
    <location>
        <begin position="39"/>
        <end position="107"/>
    </location>
</feature>
<dbReference type="Gene3D" id="3.30.300.20">
    <property type="match status" value="1"/>
</dbReference>
<comment type="caution">
    <text evidence="7">The sequence shown here is derived from an EMBL/GenBank/DDBJ whole genome shotgun (WGS) entry which is preliminary data.</text>
</comment>
<dbReference type="Pfam" id="PF07650">
    <property type="entry name" value="KH_2"/>
    <property type="match status" value="1"/>
</dbReference>
<dbReference type="Pfam" id="PF00189">
    <property type="entry name" value="Ribosomal_S3_C"/>
    <property type="match status" value="1"/>
</dbReference>
<dbReference type="GO" id="GO:0019843">
    <property type="term" value="F:rRNA binding"/>
    <property type="evidence" value="ECO:0007669"/>
    <property type="project" value="UniProtKB-KW"/>
</dbReference>
<keyword evidence="5" id="KW-0687">Ribonucleoprotein</keyword>